<dbReference type="Proteomes" id="UP000623467">
    <property type="component" value="Unassembled WGS sequence"/>
</dbReference>
<reference evidence="2" key="1">
    <citation type="submission" date="2020-05" db="EMBL/GenBank/DDBJ databases">
        <title>Mycena genomes resolve the evolution of fungal bioluminescence.</title>
        <authorList>
            <person name="Tsai I.J."/>
        </authorList>
    </citation>
    <scope>NUCLEOTIDE SEQUENCE</scope>
    <source>
        <strain evidence="2">160909Yilan</strain>
    </source>
</reference>
<feature type="compositionally biased region" description="Polar residues" evidence="1">
    <location>
        <begin position="25"/>
        <end position="42"/>
    </location>
</feature>
<dbReference type="AlphaFoldDB" id="A0A8H6XS32"/>
<feature type="region of interest" description="Disordered" evidence="1">
    <location>
        <begin position="1"/>
        <end position="42"/>
    </location>
</feature>
<evidence type="ECO:0000313" key="2">
    <source>
        <dbReference type="EMBL" id="KAF7345305.1"/>
    </source>
</evidence>
<dbReference type="EMBL" id="JACAZH010000020">
    <property type="protein sequence ID" value="KAF7345305.1"/>
    <property type="molecule type" value="Genomic_DNA"/>
</dbReference>
<evidence type="ECO:0000313" key="3">
    <source>
        <dbReference type="Proteomes" id="UP000623467"/>
    </source>
</evidence>
<name>A0A8H6XS32_9AGAR</name>
<accession>A0A8H6XS32</accession>
<sequence>MPSYPNGGDSPPDYTTEPGDDWAPSRTQNVSHTRSQSRGTASASEPRYVYYHVYAPDGMLRWLKNPCLTNPFVGRIKATSVPPPLTAASLRRAIVQAEGLPDPLGDLTSLFQTRDSRKAMNTSARVDIFGGELGATAKTAVALVFVTSPKKSLVVTSENDAQDYFGNELPQLHYRLYNRGGEAQSVRPLDWNEPSLGRIKRELICPPRNALCVKRRIAKLEGKPIYQFADLFTGVGADNPHPSDGFMNDRIGSNQENPILIVQPERRPGLYNRPVQIVALPPGVDPRYWGWDSKWLRPSPGDILQTDGVARTEKDSYSSSYVYTAVDTSGRQGWISAHSAHSRLLDEPESSCSIQ</sequence>
<proteinExistence type="predicted"/>
<organism evidence="2 3">
    <name type="scientific">Mycena sanguinolenta</name>
    <dbReference type="NCBI Taxonomy" id="230812"/>
    <lineage>
        <taxon>Eukaryota</taxon>
        <taxon>Fungi</taxon>
        <taxon>Dikarya</taxon>
        <taxon>Basidiomycota</taxon>
        <taxon>Agaricomycotina</taxon>
        <taxon>Agaricomycetes</taxon>
        <taxon>Agaricomycetidae</taxon>
        <taxon>Agaricales</taxon>
        <taxon>Marasmiineae</taxon>
        <taxon>Mycenaceae</taxon>
        <taxon>Mycena</taxon>
    </lineage>
</organism>
<gene>
    <name evidence="2" type="ORF">MSAN_01907200</name>
</gene>
<keyword evidence="3" id="KW-1185">Reference proteome</keyword>
<dbReference type="OrthoDB" id="3025911at2759"/>
<protein>
    <submittedName>
        <fullName evidence="2">Uncharacterized protein</fullName>
    </submittedName>
</protein>
<comment type="caution">
    <text evidence="2">The sequence shown here is derived from an EMBL/GenBank/DDBJ whole genome shotgun (WGS) entry which is preliminary data.</text>
</comment>
<evidence type="ECO:0000256" key="1">
    <source>
        <dbReference type="SAM" id="MobiDB-lite"/>
    </source>
</evidence>